<dbReference type="UniPathway" id="UPA00068">
    <property type="reaction ID" value="UER00108"/>
</dbReference>
<comment type="function">
    <text evidence="6">Catalyzes the NADPH-dependent reduction of N-acetyl-5-glutamyl phosphate to yield N-acetyl-L-glutamate 5-semialdehyde.</text>
</comment>
<keyword evidence="1 6" id="KW-0963">Cytoplasm</keyword>
<dbReference type="PROSITE" id="PS01224">
    <property type="entry name" value="ARGC"/>
    <property type="match status" value="1"/>
</dbReference>
<dbReference type="Gene3D" id="3.40.50.720">
    <property type="entry name" value="NAD(P)-binding Rossmann-like Domain"/>
    <property type="match status" value="1"/>
</dbReference>
<comment type="pathway">
    <text evidence="6">Amino-acid biosynthesis; L-arginine biosynthesis; N(2)-acetyl-L-ornithine from L-glutamate: step 3/4.</text>
</comment>
<dbReference type="eggNOG" id="COG0002">
    <property type="taxonomic scope" value="Bacteria"/>
</dbReference>
<dbReference type="Proteomes" id="UP000006765">
    <property type="component" value="Unassembled WGS sequence"/>
</dbReference>
<dbReference type="GO" id="GO:0005737">
    <property type="term" value="C:cytoplasm"/>
    <property type="evidence" value="ECO:0007669"/>
    <property type="project" value="UniProtKB-SubCell"/>
</dbReference>
<dbReference type="CDD" id="cd17896">
    <property type="entry name" value="AGPR_2_N"/>
    <property type="match status" value="1"/>
</dbReference>
<feature type="active site" evidence="6 7">
    <location>
        <position position="115"/>
    </location>
</feature>
<dbReference type="InterPro" id="IPR023013">
    <property type="entry name" value="AGPR_AS"/>
</dbReference>
<evidence type="ECO:0000256" key="6">
    <source>
        <dbReference type="HAMAP-Rule" id="MF_01110"/>
    </source>
</evidence>
<comment type="catalytic activity">
    <reaction evidence="6">
        <text>N-acetyl-L-glutamate 5-semialdehyde + phosphate + NADP(+) = N-acetyl-L-glutamyl 5-phosphate + NADPH + H(+)</text>
        <dbReference type="Rhea" id="RHEA:21588"/>
        <dbReference type="ChEBI" id="CHEBI:15378"/>
        <dbReference type="ChEBI" id="CHEBI:29123"/>
        <dbReference type="ChEBI" id="CHEBI:43474"/>
        <dbReference type="ChEBI" id="CHEBI:57783"/>
        <dbReference type="ChEBI" id="CHEBI:57936"/>
        <dbReference type="ChEBI" id="CHEBI:58349"/>
        <dbReference type="EC" id="1.2.1.38"/>
    </reaction>
</comment>
<protein>
    <recommendedName>
        <fullName evidence="6">N-acetyl-gamma-glutamyl-phosphate reductase</fullName>
        <shortName evidence="6">AGPR</shortName>
        <ecNumber evidence="6">1.2.1.38</ecNumber>
    </recommendedName>
    <alternativeName>
        <fullName evidence="6">N-acetyl-glutamate semialdehyde dehydrogenase</fullName>
        <shortName evidence="6">NAGSA dehydrogenase</shortName>
    </alternativeName>
</protein>
<dbReference type="InterPro" id="IPR036291">
    <property type="entry name" value="NAD(P)-bd_dom_sf"/>
</dbReference>
<keyword evidence="10" id="KW-1185">Reference proteome</keyword>
<comment type="caution">
    <text evidence="9">The sequence shown here is derived from an EMBL/GenBank/DDBJ whole genome shotgun (WGS) entry which is preliminary data.</text>
</comment>
<dbReference type="PANTHER" id="PTHR32338">
    <property type="entry name" value="N-ACETYL-GAMMA-GLUTAMYL-PHOSPHATE REDUCTASE, CHLOROPLASTIC-RELATED-RELATED"/>
    <property type="match status" value="1"/>
</dbReference>
<dbReference type="InterPro" id="IPR000534">
    <property type="entry name" value="Semialdehyde_DH_NAD-bd"/>
</dbReference>
<evidence type="ECO:0000256" key="2">
    <source>
        <dbReference type="ARBA" id="ARBA00022571"/>
    </source>
</evidence>
<evidence type="ECO:0000313" key="9">
    <source>
        <dbReference type="EMBL" id="EKE45271.1"/>
    </source>
</evidence>
<organism evidence="9 10">
    <name type="scientific">Oceaniovalibus guishaninsula JLT2003</name>
    <dbReference type="NCBI Taxonomy" id="1231392"/>
    <lineage>
        <taxon>Bacteria</taxon>
        <taxon>Pseudomonadati</taxon>
        <taxon>Pseudomonadota</taxon>
        <taxon>Alphaproteobacteria</taxon>
        <taxon>Rhodobacterales</taxon>
        <taxon>Roseobacteraceae</taxon>
        <taxon>Oceaniovalibus</taxon>
    </lineage>
</organism>
<dbReference type="CDD" id="cd23935">
    <property type="entry name" value="AGPR_2_C"/>
    <property type="match status" value="1"/>
</dbReference>
<dbReference type="PANTHER" id="PTHR32338:SF10">
    <property type="entry name" value="N-ACETYL-GAMMA-GLUTAMYL-PHOSPHATE REDUCTASE, CHLOROPLASTIC-RELATED"/>
    <property type="match status" value="1"/>
</dbReference>
<keyword evidence="4 6" id="KW-0521">NADP</keyword>
<dbReference type="NCBIfam" id="TIGR01851">
    <property type="entry name" value="argC_other"/>
    <property type="match status" value="1"/>
</dbReference>
<dbReference type="Pfam" id="PF22698">
    <property type="entry name" value="Semialdhyde_dhC_1"/>
    <property type="match status" value="1"/>
</dbReference>
<dbReference type="EC" id="1.2.1.38" evidence="6"/>
<gene>
    <name evidence="6" type="primary">argC</name>
    <name evidence="9" type="ORF">OCGS_0361</name>
</gene>
<dbReference type="PATRIC" id="fig|1231392.3.peg.363"/>
<keyword evidence="2 6" id="KW-0055">Arginine biosynthesis</keyword>
<evidence type="ECO:0000256" key="5">
    <source>
        <dbReference type="ARBA" id="ARBA00023002"/>
    </source>
</evidence>
<comment type="similarity">
    <text evidence="6">Belongs to the NAGSA dehydrogenase family. Type 2 subfamily.</text>
</comment>
<keyword evidence="5 6" id="KW-0560">Oxidoreductase</keyword>
<dbReference type="Gene3D" id="3.30.360.10">
    <property type="entry name" value="Dihydrodipicolinate Reductase, domain 2"/>
    <property type="match status" value="1"/>
</dbReference>
<comment type="subcellular location">
    <subcellularLocation>
        <location evidence="6">Cytoplasm</location>
    </subcellularLocation>
</comment>
<accession>K2GRN3</accession>
<evidence type="ECO:0000256" key="4">
    <source>
        <dbReference type="ARBA" id="ARBA00022857"/>
    </source>
</evidence>
<reference evidence="9 10" key="1">
    <citation type="journal article" date="2012" name="J. Bacteriol.">
        <title>Draft Genome Sequence of Oceaniovalibus guishaninsula JLT2003T.</title>
        <authorList>
            <person name="Tang K."/>
            <person name="Liu K."/>
            <person name="Jiao N."/>
        </authorList>
    </citation>
    <scope>NUCLEOTIDE SEQUENCE [LARGE SCALE GENOMIC DNA]</scope>
    <source>
        <strain evidence="9 10">JLT2003</strain>
    </source>
</reference>
<name>K2GRN3_9RHOB</name>
<evidence type="ECO:0000259" key="8">
    <source>
        <dbReference type="SMART" id="SM00859"/>
    </source>
</evidence>
<dbReference type="AlphaFoldDB" id="K2GRN3"/>
<dbReference type="InterPro" id="IPR050085">
    <property type="entry name" value="AGPR"/>
</dbReference>
<evidence type="ECO:0000256" key="1">
    <source>
        <dbReference type="ARBA" id="ARBA00022490"/>
    </source>
</evidence>
<dbReference type="SUPFAM" id="SSF55347">
    <property type="entry name" value="Glyceraldehyde-3-phosphate dehydrogenase-like, C-terminal domain"/>
    <property type="match status" value="1"/>
</dbReference>
<dbReference type="InterPro" id="IPR058924">
    <property type="entry name" value="AGPR_dimerisation_dom"/>
</dbReference>
<dbReference type="InterPro" id="IPR010136">
    <property type="entry name" value="AGPR_type-2"/>
</dbReference>
<proteinExistence type="inferred from homology"/>
<dbReference type="EMBL" id="AMGO01000007">
    <property type="protein sequence ID" value="EKE45271.1"/>
    <property type="molecule type" value="Genomic_DNA"/>
</dbReference>
<dbReference type="RefSeq" id="WP_007425514.1">
    <property type="nucleotide sequence ID" value="NZ_AMGO01000007.1"/>
</dbReference>
<evidence type="ECO:0000256" key="3">
    <source>
        <dbReference type="ARBA" id="ARBA00022605"/>
    </source>
</evidence>
<sequence length="305" mass="32267">MARVFIDGEVGTTGLQIRQRLAGRSDIDLISLSDDRRKDISARLEACIAADVAILCLPDDAAREVVKAVQGHDVRLIDASTAHRIAEGWVFGFAELTPDQRRTIAAADRVSNPGCYSTGAIALLRPLVDAGLVAPDAAVSINAVSGYSGGGKAMIAEFEADTAPPLFVYGTDQHHKHLPEIMQHGGLSRRPVFSPSVGNFAQGMIVQIPMAVGPGDIARLRSALADRYADAQFVEVADGPAPKRLDPTELNGTNLMRLHVGGDDDLRTAVLYAQLDNLGKGASGAAVQALNLMLGQPEETGLTTR</sequence>
<dbReference type="HAMAP" id="MF_01110">
    <property type="entry name" value="ArgC_type2"/>
    <property type="match status" value="1"/>
</dbReference>
<dbReference type="SUPFAM" id="SSF51735">
    <property type="entry name" value="NAD(P)-binding Rossmann-fold domains"/>
    <property type="match status" value="1"/>
</dbReference>
<dbReference type="GO" id="GO:0051287">
    <property type="term" value="F:NAD binding"/>
    <property type="evidence" value="ECO:0007669"/>
    <property type="project" value="InterPro"/>
</dbReference>
<dbReference type="Pfam" id="PF01118">
    <property type="entry name" value="Semialdhyde_dh"/>
    <property type="match status" value="1"/>
</dbReference>
<dbReference type="GO" id="GO:0003942">
    <property type="term" value="F:N-acetyl-gamma-glutamyl-phosphate reductase activity"/>
    <property type="evidence" value="ECO:0007669"/>
    <property type="project" value="UniProtKB-UniRule"/>
</dbReference>
<dbReference type="SMART" id="SM00859">
    <property type="entry name" value="Semialdhyde_dh"/>
    <property type="match status" value="1"/>
</dbReference>
<feature type="domain" description="Semialdehyde dehydrogenase NAD-binding" evidence="8">
    <location>
        <begin position="3"/>
        <end position="104"/>
    </location>
</feature>
<dbReference type="OrthoDB" id="9801289at2"/>
<keyword evidence="3 6" id="KW-0028">Amino-acid biosynthesis</keyword>
<dbReference type="GO" id="GO:0006526">
    <property type="term" value="P:L-arginine biosynthetic process"/>
    <property type="evidence" value="ECO:0007669"/>
    <property type="project" value="UniProtKB-UniRule"/>
</dbReference>
<evidence type="ECO:0000256" key="7">
    <source>
        <dbReference type="PROSITE-ProRule" id="PRU10010"/>
    </source>
</evidence>
<evidence type="ECO:0000313" key="10">
    <source>
        <dbReference type="Proteomes" id="UP000006765"/>
    </source>
</evidence>
<dbReference type="STRING" id="1231392.OCGS_0361"/>